<organism evidence="2 3">
    <name type="scientific">Dillenia turbinata</name>
    <dbReference type="NCBI Taxonomy" id="194707"/>
    <lineage>
        <taxon>Eukaryota</taxon>
        <taxon>Viridiplantae</taxon>
        <taxon>Streptophyta</taxon>
        <taxon>Embryophyta</taxon>
        <taxon>Tracheophyta</taxon>
        <taxon>Spermatophyta</taxon>
        <taxon>Magnoliopsida</taxon>
        <taxon>eudicotyledons</taxon>
        <taxon>Gunneridae</taxon>
        <taxon>Pentapetalae</taxon>
        <taxon>Dilleniales</taxon>
        <taxon>Dilleniaceae</taxon>
        <taxon>Dillenia</taxon>
    </lineage>
</organism>
<gene>
    <name evidence="2" type="ORF">RJ641_005026</name>
</gene>
<name>A0AAN8VF57_9MAGN</name>
<evidence type="ECO:0000313" key="3">
    <source>
        <dbReference type="Proteomes" id="UP001370490"/>
    </source>
</evidence>
<feature type="region of interest" description="Disordered" evidence="1">
    <location>
        <begin position="145"/>
        <end position="182"/>
    </location>
</feature>
<evidence type="ECO:0000256" key="1">
    <source>
        <dbReference type="SAM" id="MobiDB-lite"/>
    </source>
</evidence>
<feature type="compositionally biased region" description="Basic and acidic residues" evidence="1">
    <location>
        <begin position="145"/>
        <end position="159"/>
    </location>
</feature>
<accession>A0AAN8VF57</accession>
<proteinExistence type="predicted"/>
<keyword evidence="3" id="KW-1185">Reference proteome</keyword>
<protein>
    <submittedName>
        <fullName evidence="2">Uncharacterized protein</fullName>
    </submittedName>
</protein>
<dbReference type="PANTHER" id="PTHR34567:SF3">
    <property type="entry name" value="FK506-BINDING-LIKE PROTEIN"/>
    <property type="match status" value="1"/>
</dbReference>
<dbReference type="PANTHER" id="PTHR34567">
    <property type="entry name" value="FK506-BINDING-LIKE PROTEIN"/>
    <property type="match status" value="1"/>
</dbReference>
<dbReference type="EMBL" id="JBAMMX010000013">
    <property type="protein sequence ID" value="KAK6928821.1"/>
    <property type="molecule type" value="Genomic_DNA"/>
</dbReference>
<sequence length="429" mass="49731">MGKWDYRRRYYRRAFRKQPTTPNFDELSPEDFQNNVPSWEKQFCSVVGSVPWRKVVYTRKYMFYSTDILNWNDSAAEEAFNNAKRRFWLKSNGRPCDLSLPDPDMYVGKIDWNSAIDPKLILELESAYFCPDEAEKACRESNQRTDESHCTCGPEEHGVDLGSSPNPWECDPSPDTLKDKSNSWNQLDRHNNEAGYINKDNYWNCTNAQDVEVANEKAWVDGWKQSSDFEDPVNQSRNVENGVDPWDRCYKDAMQSVKDKRSANLGADAWVGDQWNNNISKRDSDNSDNPWNHSVTLEDGFLKDKGWGSGGHNSRVWKEGSRNANKKKIFNKDGSVWENNFGRNSGPTNKEQRYIGPNFFGQNRWHNHDGYLGSRTSGNFSTSNRNCRKREGSQQFISGYKSLRSQESENQSANPWTRRERKSVDFVSN</sequence>
<dbReference type="Proteomes" id="UP001370490">
    <property type="component" value="Unassembled WGS sequence"/>
</dbReference>
<feature type="region of interest" description="Disordered" evidence="1">
    <location>
        <begin position="370"/>
        <end position="429"/>
    </location>
</feature>
<comment type="caution">
    <text evidence="2">The sequence shown here is derived from an EMBL/GenBank/DDBJ whole genome shotgun (WGS) entry which is preliminary data.</text>
</comment>
<feature type="compositionally biased region" description="Polar residues" evidence="1">
    <location>
        <begin position="374"/>
        <end position="385"/>
    </location>
</feature>
<dbReference type="AlphaFoldDB" id="A0AAN8VF57"/>
<reference evidence="2 3" key="1">
    <citation type="submission" date="2023-12" db="EMBL/GenBank/DDBJ databases">
        <title>A high-quality genome assembly for Dillenia turbinata (Dilleniales).</title>
        <authorList>
            <person name="Chanderbali A."/>
        </authorList>
    </citation>
    <scope>NUCLEOTIDE SEQUENCE [LARGE SCALE GENOMIC DNA]</scope>
    <source>
        <strain evidence="2">LSX21</strain>
        <tissue evidence="2">Leaf</tissue>
    </source>
</reference>
<feature type="compositionally biased region" description="Polar residues" evidence="1">
    <location>
        <begin position="393"/>
        <end position="415"/>
    </location>
</feature>
<evidence type="ECO:0000313" key="2">
    <source>
        <dbReference type="EMBL" id="KAK6928821.1"/>
    </source>
</evidence>